<feature type="chain" id="PRO_5011749631" evidence="1">
    <location>
        <begin position="33"/>
        <end position="175"/>
    </location>
</feature>
<organism evidence="2 3">
    <name type="scientific">Thalassotalea agarivorans</name>
    <name type="common">Thalassomonas agarivorans</name>
    <dbReference type="NCBI Taxonomy" id="349064"/>
    <lineage>
        <taxon>Bacteria</taxon>
        <taxon>Pseudomonadati</taxon>
        <taxon>Pseudomonadota</taxon>
        <taxon>Gammaproteobacteria</taxon>
        <taxon>Alteromonadales</taxon>
        <taxon>Colwelliaceae</taxon>
        <taxon>Thalassotalea</taxon>
    </lineage>
</organism>
<evidence type="ECO:0000313" key="2">
    <source>
        <dbReference type="EMBL" id="SES64769.1"/>
    </source>
</evidence>
<dbReference type="PROSITE" id="PS51318">
    <property type="entry name" value="TAT"/>
    <property type="match status" value="1"/>
</dbReference>
<dbReference type="InterPro" id="IPR006311">
    <property type="entry name" value="TAT_signal"/>
</dbReference>
<keyword evidence="3" id="KW-1185">Reference proteome</keyword>
<evidence type="ECO:0000256" key="1">
    <source>
        <dbReference type="SAM" id="SignalP"/>
    </source>
</evidence>
<dbReference type="Pfam" id="PF13618">
    <property type="entry name" value="Gluconate_2-dh3"/>
    <property type="match status" value="1"/>
</dbReference>
<dbReference type="Proteomes" id="UP000199308">
    <property type="component" value="Unassembled WGS sequence"/>
</dbReference>
<accession>A0A1H9Y7I1</accession>
<dbReference type="EMBL" id="FOHK01000001">
    <property type="protein sequence ID" value="SES64769.1"/>
    <property type="molecule type" value="Genomic_DNA"/>
</dbReference>
<sequence length="175" mass="19461">MTDTFISRRRFLAGTSMLLGAALTPIASKAFAAIANNNDNQFKMLMSPVQLNVAKQMADTIIPTTNTPGAAAAMVHDFINMMVSSYLTETERAMMLAGFDNHQAILSMTEQQRIDYVSNLDKNRHSDEFFKSFKELTVIGYYTSKIGASVELNYDPVPGPYKELPFKDVGKVWST</sequence>
<keyword evidence="1" id="KW-0732">Signal</keyword>
<gene>
    <name evidence="2" type="ORF">SAMN05660429_00108</name>
</gene>
<dbReference type="InterPro" id="IPR027056">
    <property type="entry name" value="Gluconate_2DH_su3"/>
</dbReference>
<reference evidence="2 3" key="1">
    <citation type="submission" date="2016-10" db="EMBL/GenBank/DDBJ databases">
        <authorList>
            <person name="de Groot N.N."/>
        </authorList>
    </citation>
    <scope>NUCLEOTIDE SEQUENCE [LARGE SCALE GENOMIC DNA]</scope>
    <source>
        <strain evidence="2 3">DSM 19706</strain>
    </source>
</reference>
<protein>
    <submittedName>
        <fullName evidence="2">Gluconate 2-dehydrogenase subunit 3</fullName>
    </submittedName>
</protein>
<feature type="signal peptide" evidence="1">
    <location>
        <begin position="1"/>
        <end position="32"/>
    </location>
</feature>
<proteinExistence type="predicted"/>
<evidence type="ECO:0000313" key="3">
    <source>
        <dbReference type="Proteomes" id="UP000199308"/>
    </source>
</evidence>
<dbReference type="AlphaFoldDB" id="A0A1H9Y7I1"/>
<name>A0A1H9Y7I1_THASX</name>
<dbReference type="OrthoDB" id="6385145at2"/>
<dbReference type="STRING" id="349064.SAMN05660429_00108"/>
<dbReference type="RefSeq" id="WP_093326762.1">
    <property type="nucleotide sequence ID" value="NZ_AP027363.1"/>
</dbReference>